<proteinExistence type="predicted"/>
<reference evidence="1 2" key="1">
    <citation type="journal article" date="2011" name="Stand. Genomic Sci.">
        <title>Complete genome sequence of Rhodospirillum rubrum type strain (S1).</title>
        <authorList>
            <person name="Munk A.C."/>
            <person name="Copeland A."/>
            <person name="Lucas S."/>
            <person name="Lapidus A."/>
            <person name="Del Rio T.G."/>
            <person name="Barry K."/>
            <person name="Detter J.C."/>
            <person name="Hammon N."/>
            <person name="Israni S."/>
            <person name="Pitluck S."/>
            <person name="Brettin T."/>
            <person name="Bruce D."/>
            <person name="Han C."/>
            <person name="Tapia R."/>
            <person name="Gilna P."/>
            <person name="Schmutz J."/>
            <person name="Larimer F."/>
            <person name="Land M."/>
            <person name="Kyrpides N.C."/>
            <person name="Mavromatis K."/>
            <person name="Richardson P."/>
            <person name="Rohde M."/>
            <person name="Goker M."/>
            <person name="Klenk H.P."/>
            <person name="Zhang Y."/>
            <person name="Roberts G.P."/>
            <person name="Reslewic S."/>
            <person name="Schwartz D.C."/>
        </authorList>
    </citation>
    <scope>NUCLEOTIDE SEQUENCE [LARGE SCALE GENOMIC DNA]</scope>
    <source>
        <strain evidence="2">ATCC 11170 / ATH 1.1.1 / DSM 467 / LMG 4362 / NCIMB 8255 / S1</strain>
    </source>
</reference>
<dbReference type="EMBL" id="CP000230">
    <property type="protein sequence ID" value="ABC23254.1"/>
    <property type="molecule type" value="Genomic_DNA"/>
</dbReference>
<dbReference type="KEGG" id="rru:Rru_A2454"/>
<accession>Q2RRJ1</accession>
<dbReference type="RefSeq" id="WP_011390207.1">
    <property type="nucleotide sequence ID" value="NC_007643.1"/>
</dbReference>
<dbReference type="AlphaFoldDB" id="Q2RRJ1"/>
<evidence type="ECO:0000313" key="1">
    <source>
        <dbReference type="EMBL" id="ABC23254.1"/>
    </source>
</evidence>
<evidence type="ECO:0008006" key="3">
    <source>
        <dbReference type="Google" id="ProtNLM"/>
    </source>
</evidence>
<gene>
    <name evidence="1" type="ordered locus">Rru_A2454</name>
</gene>
<sequence>MTADSGSRAMVISRRGDGAGYPVAVFQPRDALAAGFQSVLAAHMPDAALQARLRAGARAVVDRLTPHLPLVGGDQGGGGYLVGGSVGRRTAVTLTDRPPTTDLFVLLDDPACRDPRCAVDRLGAALAAAGLPCRPPSEGRTAHGLAWEDLPFALRPALPTRGRLALPVAAENASLRWTICDPLAETAAMRLLNSLYGDRPRQMITLLKVWRRHHRVALSGYGVEILVQAFFRDGMAHPGADLAEVFEAFLAWGRNATPAALPLPGGRRKLVVGEDWHGAAATAYWQAVAARHRARTGDVLGSAEIWRGLFGPAFPLPSLTLAA</sequence>
<dbReference type="EnsemblBacteria" id="ABC23254">
    <property type="protein sequence ID" value="ABC23254"/>
    <property type="gene ID" value="Rru_A2454"/>
</dbReference>
<dbReference type="Proteomes" id="UP000001929">
    <property type="component" value="Chromosome"/>
</dbReference>
<keyword evidence="2" id="KW-1185">Reference proteome</keyword>
<name>Q2RRJ1_RHORT</name>
<dbReference type="HOGENOM" id="CLU_888198_0_0_5"/>
<evidence type="ECO:0000313" key="2">
    <source>
        <dbReference type="Proteomes" id="UP000001929"/>
    </source>
</evidence>
<dbReference type="PATRIC" id="fig|269796.9.peg.2558"/>
<organism evidence="1 2">
    <name type="scientific">Rhodospirillum rubrum (strain ATCC 11170 / ATH 1.1.1 / DSM 467 / LMG 4362 / NCIMB 8255 / S1)</name>
    <dbReference type="NCBI Taxonomy" id="269796"/>
    <lineage>
        <taxon>Bacteria</taxon>
        <taxon>Pseudomonadati</taxon>
        <taxon>Pseudomonadota</taxon>
        <taxon>Alphaproteobacteria</taxon>
        <taxon>Rhodospirillales</taxon>
        <taxon>Rhodospirillaceae</taxon>
        <taxon>Rhodospirillum</taxon>
    </lineage>
</organism>
<protein>
    <recommendedName>
        <fullName evidence="3">Nucleotidyltransferase</fullName>
    </recommendedName>
</protein>